<dbReference type="InterPro" id="IPR011704">
    <property type="entry name" value="ATPase_dyneun-rel_AAA"/>
</dbReference>
<dbReference type="PANTHER" id="PTHR48103">
    <property type="entry name" value="MIDASIN-RELATED"/>
    <property type="match status" value="1"/>
</dbReference>
<keyword evidence="8" id="KW-0539">Nucleus</keyword>
<keyword evidence="7" id="KW-0143">Chaperone</keyword>
<feature type="compositionally biased region" description="Acidic residues" evidence="9">
    <location>
        <begin position="3531"/>
        <end position="3541"/>
    </location>
</feature>
<dbReference type="SMART" id="SM00382">
    <property type="entry name" value="AAA"/>
    <property type="match status" value="6"/>
</dbReference>
<dbReference type="Gene3D" id="3.40.50.300">
    <property type="entry name" value="P-loop containing nucleotide triphosphate hydrolases"/>
    <property type="match status" value="6"/>
</dbReference>
<evidence type="ECO:0000256" key="8">
    <source>
        <dbReference type="ARBA" id="ARBA00023242"/>
    </source>
</evidence>
<feature type="compositionally biased region" description="Basic and acidic residues" evidence="9">
    <location>
        <begin position="3740"/>
        <end position="3757"/>
    </location>
</feature>
<feature type="compositionally biased region" description="Basic and acidic residues" evidence="9">
    <location>
        <begin position="3682"/>
        <end position="3693"/>
    </location>
</feature>
<sequence length="4212" mass="481641">MNYFIKVYQIIELRIYGLQLKMWSSRVQQLIKEIPGHFDNLINESNPDNIFQSLKQNLINPLLTKKITTIFSPIILHLVSDIVIDSVVSNSDDLPIVILLSNLIPSFSSIEPLIHFYFSKRPAESSENKTQFTYLRSIFRIRRIIGNSFELKLSSFVELAELASNTESSSNNDFQLGDETWFYLASLISLIRNLSEEESLSLIRSRCLPDKATLLFLEEKNFDMESKNLAFENYGPMSYDRGFATSIEGVPFLKSLSSSNISSNISNSPTSPFARSLALAMLTNKPVLVVGPAGSGKTTLIEQLASIAGAEITSLHLGSAVDAKSLLGGYICGEIPGEFRWLDGPLTSAVRANKKWIVLEQIEEASSEVLTLLSPLLSERRLFVPGRSETIKASYNIRIFATCVKPLDSSLWTKIQVDFLEEEDLIHTLRTLFPTLAAVVDKESRVLPSWRACRLSYHELFRCMKRLEAVPVNNGSVTDEDYDWMYQIVVDTFTSHLPSQKKRLELAKAIAKFWDLNEARAENYLVSSKPKFVANPFMIGHIKLDTIGIPDINEDFAPTFTSLHHMESVSRCLSKSEPVLLIGETGTGKTTLVQFIAKSIGAELKVINMHHQSDTLDIIGGFKPVDLFKLLEPLSKRFFDAFKKTMSQTSHAKVLSDIETMFGTKNWKRFLKSVLNISQQVFAKKFNDLSEKLQEEWRYLNEASTGFLSRRDFLERDFAFSFVEGPLTEAYRNGQWVLLDEVNLAPPETLLALAPIIDGHLELNGKLVPKHENFRLICCMNPATDVGKVNLPETLRHKFVSIFADETSSENDIKLILSQRKVNNEFHQVIFDFYSISRQMSKTVLVDGGNQRVIFSLRALTRAISYMNKAELSHKFSSYRSCYDALMLSFVSPLSPESSERLSSVLNSMITPDGFAADSANKKNKKSKKDEDLLSSLETPDNPNVVQVEGFFIDKGPEQVKERKDFILTNTARKYLKLLAQAVSLGNSPILLQGPTSSGKTSIVEYLADITGHKFVRINNHEHTDMSEYIGSYTTSETGKFEFTYGALVRAIDEGAWVVLDELNLAPSDVLEALNRLLDDNNQLYVAETQTTHNPAASFHLFATQNPPGTYGGRKQLSRAFRGRFIEIHVDEIPSRELTRIITDRCHIAENFSKSMVDVFNSLRRQRQFTQIFAGKHAFLTVRDLLRWGFRVSAVNTWRSVETEGFALLGERLRTQEEREIVKGTISKHVKKTGDENDDENESEFNIQEVPEDMGIVWTSGMIRTVNLLLKCIKNKEPALLVGETGTGKTTAVQVISHLLGRKLRILNCHQHTETSDFIGAMRPSRSEDGKIFEWADGSLVEAMREGDIFLMDEISLAQDSALERLNSVLEPGRLLAMAEKPEYEIVKAHENFIFIATMNPGGDYGKRELSASLRNRFTEIWVPSIDSDNDLLEILGANSTQEETKNNLSLFLQFVRYFTSLSKILVNISLRDVLQWIRFVDLRVKQGQPFLDSYIQGAFMVFIDCVSPSHRKSLICFLQQQINQDEIKEVCHNFQIINDTLFIGDFELPKGPNYDPNDNSVNFVFDAPTTSQNLLRVGRALQMPLPVLIEGPPGVGKTSLVYSLGKRLGFNVVRINLSEHTEMLDLVGSELPDESSNGSKFGWRDGAFLTALKNGDWVILDELNLASQSVLEGLNSCLDHRATLFVPELNMEFKCHPKFRIFGCQNPASAGHGRKSLPRSFLNRFTKVYVDELCAEDFEYIISHSYTTLPLKLRQDMIHFVSELNELNLDFEFNLRDVFRLCKMIETGISSEKSLTLLFIERLRTPYLRNKVMNMLFDLFGKFDPTPKAFLMTKEKFRIGDLQIERPTATFGPNELIIHPSIVSPLESVLSCAYMKWPGLVVGSTATGKSSLIRLAAHISGRKLVEFSMNNSVDTTELLGGFEQMDNHRCFEQLRSKIQPNDHESLQQLESIESPEELYSLIMNNRESFTDEIIKEAGELMKRKSDPGRFEWVDGLLLQAMRNGWWIIIDNANLCPPAVLDRLNPLCEPGGYLSLNERGLVDDGIEVVYPHDNFRLFMTVDPQFGEISRAMRNRSIEIYLPSYAERMNYNNNKDSSDNQMSSLLFEECRDLCGEQGEEFYELMKSCERSELMHLSAWNLVAYKNFREQTSVAQLGPDAVHFDIVKCQLTNKQSKMTRSNSSVLQLSKTQSCSEDEERSNSTISISSPFKFTPMTNSAVLSVIYDSSYFIEKGPNKASVKFFLGQSRTSDFDARLIVSEKWGIVRDTIRALQNSDLLQFTEDLPLDPLLWPKPQNTISFNAHFLLLTLDLSPTNINDIESIDLRFSLSSLIPQFFTELIDQIKYSIQTNSVTFEVLLILKAISSFNGKKRDTVLLFRFIRSMLKKAGLSIDISPITTLICPNNSLEASKIRKSLGEPFHFKFEEPFLLWERINEHWKRIFNESPTSFEAQSKDITTMLETLILSQNRDATEIVDKMFTRLCNIELKKNQSIGFVDRIELEDFQYREEYRVVNLSTSYPCELLQDLSIRSFIYSIIMNASANKEIRLPQDFMIPLDIVAIVKSYNKTSNMSDLLSALCELILHINKEICYAPSMKTIFAILQRKATLLQSEHSKQLNKDLYSLLVCIPSIDLESVKRGISYIFNTEKDVLNIDPIDADNFKETLLQFSENKWNKISALSEFDDSYYHMVLCELMDNIKKEIKEEQQVTEEINFSRTGIRENASVKAYQEERSIVERIHDKSIKKSKYRGDKTNQFSKLKSIINRLTISETSDFAKSLDESGTSLLLEFPLYRDITVPIVTVMRQLSLAIDYEEPKNENMMPFPFTADALLSFLFNNETSTNWSLTFSLIGRTNQIHPPLKGFQIPRTNPEFHTIQEEEKVAQQIEELFNKRKKSELCIYAQHFIDSILTPDSLQTEKLLKMIFKQLKMFNLDTIATSIEADTQYLPLLLHTMRKRYSLSTTKTTSKINIYQKSSVEDIGELLRIVRTVLKTVDSLWERYPNHDTLRQIAKSADAILGQEIDAPLINFLDGLETMMSFIREWQHKDRDFGEILHPMVNLANKLLKMRLESWKLIFETRRESMEEEIGKDFYMFFCELLTLTIDQVPEFFNKVVNFIELSPIGLVENNLKMIEAFGIYSLRFEVGKIVYSVLMNVVYKYRRFVPQIDKYIKSELTELEKKMKEYVDLQKWDIDSDKKHFIRIDKVKVQLNKYCQQHLSVLQLQFKQLKEQFAMQIANESDVPFINDTNNEELNDKIKEIVESEEPLRSRVYEARRYINTEMDITSSNNEKRSQFAESSFFLFASKPLYGKEFQKHNALYGEALVLLEEIKTLSKSPHEELREESEDIFGIAENLIIRANEERSELFVEPFIERDDIKFFVKQVVDILESFVDLDTTDDKGKIENIVDKVNSYTKLEQVPIEDVINELFGIVNYLKDNYVHYSIAKFIDKSIKMIRTINNVSLPTRNKSVFENKDEMKGHLSFMRFIVATFKVFIVALKDGYGDKKEEDDEDNKPQEVEGQDGTGLGEGKGQDDITNEIEDEDQLIGDNVNTNEDQQQEEDVEKEGGFEVEPEFNGAADVSATEEEEQMDDEMGDADTDEAMDSRKAEDDSKEADKEADLDEELNKDSKEEQEMQKEEDNEDETGEENNDNEEDKKQNKEDEEMNLDEQEESNFESDAGQWNENPEEMKLEQDEDRMLNGSPEDEEEENKEDEGITIEEDVGEEMPPDIEDEPDEMLGLVAPDKSNKEEQEDKTDENKEVTGEGEQEEIGEGKEGDGQEDENNQGGTNDKEEEEEKDEEQEELKNIEKELQIVQRKILKGQNLKEGGDGGERDDEADEGIILPAEEAEDHDKQEEQKEDESEKDQEEKAEQDGRGEQAEEAKRENKSEEEEKESEEDTGITHVDFEGLLDQNDIEQERAEKDESGKKESDFKKIERKANISESSRRKWEDILALTRESAADLCEQLRLVLEATVAAKMRGDFRTGKRLNMRKIIPFIASGFRKDKIWMRRVEPDQRNYQVLLAVDDSLSMRDNTGEMALESIALITQALALLGIGELCVAKFGDSTEIVHPFGEQWNDESGGNLIESFDFSEEHTNYDELLATSISCLSAVQKGGSAQLLFIISDAAQMNRKEDVRRLVIEAQLKSLVVVFVLIDSQDAERRRSVLETFSLTPSGKLSHFLDEFPFPFYVLIKDPRKLPERLADALRQWFELANNQ</sequence>
<feature type="domain" description="VWFA" evidence="10">
    <location>
        <begin position="4015"/>
        <end position="4202"/>
    </location>
</feature>
<dbReference type="Pfam" id="PF17865">
    <property type="entry name" value="AAA_lid_5"/>
    <property type="match status" value="1"/>
</dbReference>
<comment type="subcellular location">
    <subcellularLocation>
        <location evidence="1">Nucleus</location>
        <location evidence="1">Nucleolus</location>
    </subcellularLocation>
    <subcellularLocation>
        <location evidence="2">Nucleus</location>
        <location evidence="2">Nucleoplasm</location>
    </subcellularLocation>
</comment>
<protein>
    <recommendedName>
        <fullName evidence="4">Midasin</fullName>
    </recommendedName>
</protein>
<evidence type="ECO:0000313" key="12">
    <source>
        <dbReference type="Proteomes" id="UP001470230"/>
    </source>
</evidence>
<proteinExistence type="inferred from homology"/>
<feature type="region of interest" description="Disordered" evidence="9">
    <location>
        <begin position="917"/>
        <end position="940"/>
    </location>
</feature>
<feature type="compositionally biased region" description="Acidic residues" evidence="9">
    <location>
        <begin position="3634"/>
        <end position="3648"/>
    </location>
</feature>
<dbReference type="PROSITE" id="PS50234">
    <property type="entry name" value="VWFA"/>
    <property type="match status" value="1"/>
</dbReference>
<feature type="compositionally biased region" description="Acidic residues" evidence="9">
    <location>
        <begin position="3698"/>
        <end position="3731"/>
    </location>
</feature>
<dbReference type="InterPro" id="IPR041190">
    <property type="entry name" value="Midasin_AAA_lid_5"/>
</dbReference>
<reference evidence="11 12" key="1">
    <citation type="submission" date="2024-04" db="EMBL/GenBank/DDBJ databases">
        <title>Tritrichomonas musculus Genome.</title>
        <authorList>
            <person name="Alves-Ferreira E."/>
            <person name="Grigg M."/>
            <person name="Lorenzi H."/>
            <person name="Galac M."/>
        </authorList>
    </citation>
    <scope>NUCLEOTIDE SEQUENCE [LARGE SCALE GENOMIC DNA]</scope>
    <source>
        <strain evidence="11 12">EAF2021</strain>
    </source>
</reference>
<evidence type="ECO:0000256" key="9">
    <source>
        <dbReference type="SAM" id="MobiDB-lite"/>
    </source>
</evidence>
<dbReference type="InterPro" id="IPR002035">
    <property type="entry name" value="VWF_A"/>
</dbReference>
<dbReference type="PROSITE" id="PS00675">
    <property type="entry name" value="SIGMA54_INTERACT_1"/>
    <property type="match status" value="1"/>
</dbReference>
<feature type="compositionally biased region" description="Acidic residues" evidence="9">
    <location>
        <begin position="3552"/>
        <end position="3568"/>
    </location>
</feature>
<dbReference type="Pfam" id="PF17867">
    <property type="entry name" value="AAA_lid_7"/>
    <property type="match status" value="2"/>
</dbReference>
<dbReference type="Pfam" id="PF21108">
    <property type="entry name" value="MDN1_4th"/>
    <property type="match status" value="1"/>
</dbReference>
<dbReference type="CDD" id="cd00009">
    <property type="entry name" value="AAA"/>
    <property type="match status" value="2"/>
</dbReference>
<comment type="caution">
    <text evidence="11">The sequence shown here is derived from an EMBL/GenBank/DDBJ whole genome shotgun (WGS) entry which is preliminary data.</text>
</comment>
<comment type="similarity">
    <text evidence="3">Belongs to the midasin family.</text>
</comment>
<dbReference type="InterPro" id="IPR003593">
    <property type="entry name" value="AAA+_ATPase"/>
</dbReference>
<dbReference type="InterPro" id="IPR025662">
    <property type="entry name" value="Sigma_54_int_dom_ATP-bd_1"/>
</dbReference>
<dbReference type="EMBL" id="JAPFFF010000020">
    <property type="protein sequence ID" value="KAK8857798.1"/>
    <property type="molecule type" value="Genomic_DNA"/>
</dbReference>
<evidence type="ECO:0000256" key="2">
    <source>
        <dbReference type="ARBA" id="ARBA00004642"/>
    </source>
</evidence>
<evidence type="ECO:0000256" key="7">
    <source>
        <dbReference type="ARBA" id="ARBA00023186"/>
    </source>
</evidence>
<keyword evidence="12" id="KW-1185">Reference proteome</keyword>
<feature type="region of interest" description="Disordered" evidence="9">
    <location>
        <begin position="3500"/>
        <end position="3908"/>
    </location>
</feature>
<feature type="compositionally biased region" description="Acidic residues" evidence="9">
    <location>
        <begin position="3883"/>
        <end position="3894"/>
    </location>
</feature>
<dbReference type="PIRSF" id="PIRSF010340">
    <property type="entry name" value="Midasin"/>
    <property type="match status" value="1"/>
</dbReference>
<feature type="compositionally biased region" description="Acidic residues" evidence="9">
    <location>
        <begin position="3656"/>
        <end position="3670"/>
    </location>
</feature>
<dbReference type="SUPFAM" id="SSF52540">
    <property type="entry name" value="P-loop containing nucleoside triphosphate hydrolases"/>
    <property type="match status" value="6"/>
</dbReference>
<evidence type="ECO:0000256" key="3">
    <source>
        <dbReference type="ARBA" id="ARBA00007188"/>
    </source>
</evidence>
<evidence type="ECO:0000256" key="6">
    <source>
        <dbReference type="ARBA" id="ARBA00022840"/>
    </source>
</evidence>
<dbReference type="InterPro" id="IPR048617">
    <property type="entry name" value="MDN1_AAA_lid_4"/>
</dbReference>
<dbReference type="InterPro" id="IPR012099">
    <property type="entry name" value="Midasin"/>
</dbReference>
<accession>A0ABR2I5K2</accession>
<gene>
    <name evidence="11" type="ORF">M9Y10_016211</name>
</gene>
<dbReference type="PANTHER" id="PTHR48103:SF2">
    <property type="entry name" value="MIDASIN"/>
    <property type="match status" value="1"/>
</dbReference>
<dbReference type="Pfam" id="PF07728">
    <property type="entry name" value="AAA_5"/>
    <property type="match status" value="7"/>
</dbReference>
<feature type="compositionally biased region" description="Acidic residues" evidence="9">
    <location>
        <begin position="3786"/>
        <end position="3797"/>
    </location>
</feature>
<feature type="compositionally biased region" description="Basic and acidic residues" evidence="9">
    <location>
        <begin position="3598"/>
        <end position="3633"/>
    </location>
</feature>
<keyword evidence="6" id="KW-0067">ATP-binding</keyword>
<evidence type="ECO:0000259" key="10">
    <source>
        <dbReference type="PROSITE" id="PS50234"/>
    </source>
</evidence>
<feature type="compositionally biased region" description="Basic and acidic residues" evidence="9">
    <location>
        <begin position="3861"/>
        <end position="3882"/>
    </location>
</feature>
<evidence type="ECO:0000256" key="1">
    <source>
        <dbReference type="ARBA" id="ARBA00004604"/>
    </source>
</evidence>
<dbReference type="Gene3D" id="3.40.50.410">
    <property type="entry name" value="von Willebrand factor, type A domain"/>
    <property type="match status" value="1"/>
</dbReference>
<evidence type="ECO:0000256" key="4">
    <source>
        <dbReference type="ARBA" id="ARBA00017143"/>
    </source>
</evidence>
<feature type="compositionally biased region" description="Acidic residues" evidence="9">
    <location>
        <begin position="3578"/>
        <end position="3597"/>
    </location>
</feature>
<keyword evidence="5" id="KW-0547">Nucleotide-binding</keyword>
<dbReference type="InterPro" id="IPR040848">
    <property type="entry name" value="AAA_lid_7"/>
</dbReference>
<evidence type="ECO:0000256" key="5">
    <source>
        <dbReference type="ARBA" id="ARBA00022741"/>
    </source>
</evidence>
<evidence type="ECO:0000313" key="11">
    <source>
        <dbReference type="EMBL" id="KAK8857798.1"/>
    </source>
</evidence>
<dbReference type="Proteomes" id="UP001470230">
    <property type="component" value="Unassembled WGS sequence"/>
</dbReference>
<dbReference type="InterPro" id="IPR027417">
    <property type="entry name" value="P-loop_NTPase"/>
</dbReference>
<organism evidence="11 12">
    <name type="scientific">Tritrichomonas musculus</name>
    <dbReference type="NCBI Taxonomy" id="1915356"/>
    <lineage>
        <taxon>Eukaryota</taxon>
        <taxon>Metamonada</taxon>
        <taxon>Parabasalia</taxon>
        <taxon>Tritrichomonadida</taxon>
        <taxon>Tritrichomonadidae</taxon>
        <taxon>Tritrichomonas</taxon>
    </lineage>
</organism>
<dbReference type="InterPro" id="IPR036465">
    <property type="entry name" value="vWFA_dom_sf"/>
</dbReference>
<name>A0ABR2I5K2_9EUKA</name>
<dbReference type="SUPFAM" id="SSF53300">
    <property type="entry name" value="vWA-like"/>
    <property type="match status" value="1"/>
</dbReference>